<dbReference type="Gene3D" id="2.40.10.10">
    <property type="entry name" value="Trypsin-like serine proteases"/>
    <property type="match status" value="1"/>
</dbReference>
<comment type="similarity">
    <text evidence="2">Belongs to the peptidase S1 family. CLIP subfamily.</text>
</comment>
<dbReference type="InterPro" id="IPR009003">
    <property type="entry name" value="Peptidase_S1_PA"/>
</dbReference>
<dbReference type="GO" id="GO:0004252">
    <property type="term" value="F:serine-type endopeptidase activity"/>
    <property type="evidence" value="ECO:0007669"/>
    <property type="project" value="InterPro"/>
</dbReference>
<feature type="signal peptide" evidence="3">
    <location>
        <begin position="1"/>
        <end position="19"/>
    </location>
</feature>
<dbReference type="PROSITE" id="PS00134">
    <property type="entry name" value="TRYPSIN_HIS"/>
    <property type="match status" value="1"/>
</dbReference>
<dbReference type="Proteomes" id="UP000494165">
    <property type="component" value="Unassembled WGS sequence"/>
</dbReference>
<dbReference type="PANTHER" id="PTHR24256">
    <property type="entry name" value="TRYPTASE-RELATED"/>
    <property type="match status" value="1"/>
</dbReference>
<dbReference type="PRINTS" id="PR00722">
    <property type="entry name" value="CHYMOTRYPSIN"/>
</dbReference>
<evidence type="ECO:0000313" key="5">
    <source>
        <dbReference type="EMBL" id="CAB3381088.1"/>
    </source>
</evidence>
<evidence type="ECO:0000313" key="6">
    <source>
        <dbReference type="Proteomes" id="UP000494165"/>
    </source>
</evidence>
<dbReference type="EMBL" id="CADEPI010000224">
    <property type="protein sequence ID" value="CAB3381088.1"/>
    <property type="molecule type" value="Genomic_DNA"/>
</dbReference>
<dbReference type="InterPro" id="IPR001314">
    <property type="entry name" value="Peptidase_S1A"/>
</dbReference>
<dbReference type="InterPro" id="IPR051487">
    <property type="entry name" value="Ser/Thr_Proteases_Immune/Dev"/>
</dbReference>
<evidence type="ECO:0000256" key="1">
    <source>
        <dbReference type="ARBA" id="ARBA00023157"/>
    </source>
</evidence>
<sequence>MRNSISIALLLALLLQTSAIRQSASEIHIIIKQGNAGNHDVENEINEYTLETLVADNNNYTEIEALLSNIKEENATSVEVESATETLTNELPEKDDNGRILGGTGLTSTTFSQFNFYVFIQGENSASTILKECGGAILSTSWVITAAHCVALATTIKVYAGEFEDPTSATPVTATAIIHPNFRYNFMINDIALLKMSSPLTLSTNIGTARLSTAKPSKTLETSAVTTLGFGPNDDTATVAPGSALNIVEIQNMNKAKCNSETIAAYVTYPANTGCLSTNSGSEGICFADAGGPVLYTPSTKSSAEIIGINSQYVGCTRDIPSSFTYIYPYLGWIKANTKKTFT</sequence>
<proteinExistence type="inferred from homology"/>
<dbReference type="GO" id="GO:0006508">
    <property type="term" value="P:proteolysis"/>
    <property type="evidence" value="ECO:0007669"/>
    <property type="project" value="InterPro"/>
</dbReference>
<dbReference type="InterPro" id="IPR043504">
    <property type="entry name" value="Peptidase_S1_PA_chymotrypsin"/>
</dbReference>
<feature type="domain" description="Peptidase S1" evidence="4">
    <location>
        <begin position="100"/>
        <end position="339"/>
    </location>
</feature>
<dbReference type="OrthoDB" id="5565075at2759"/>
<keyword evidence="6" id="KW-1185">Reference proteome</keyword>
<dbReference type="SUPFAM" id="SSF50494">
    <property type="entry name" value="Trypsin-like serine proteases"/>
    <property type="match status" value="1"/>
</dbReference>
<dbReference type="SMART" id="SM00020">
    <property type="entry name" value="Tryp_SPc"/>
    <property type="match status" value="1"/>
</dbReference>
<name>A0A8S1DSF3_9INSE</name>
<dbReference type="Pfam" id="PF00089">
    <property type="entry name" value="Trypsin"/>
    <property type="match status" value="1"/>
</dbReference>
<dbReference type="AlphaFoldDB" id="A0A8S1DSF3"/>
<organism evidence="5 6">
    <name type="scientific">Cloeon dipterum</name>
    <dbReference type="NCBI Taxonomy" id="197152"/>
    <lineage>
        <taxon>Eukaryota</taxon>
        <taxon>Metazoa</taxon>
        <taxon>Ecdysozoa</taxon>
        <taxon>Arthropoda</taxon>
        <taxon>Hexapoda</taxon>
        <taxon>Insecta</taxon>
        <taxon>Pterygota</taxon>
        <taxon>Palaeoptera</taxon>
        <taxon>Ephemeroptera</taxon>
        <taxon>Pisciforma</taxon>
        <taxon>Baetidae</taxon>
        <taxon>Cloeon</taxon>
    </lineage>
</organism>
<comment type="caution">
    <text evidence="5">The sequence shown here is derived from an EMBL/GenBank/DDBJ whole genome shotgun (WGS) entry which is preliminary data.</text>
</comment>
<reference evidence="5 6" key="1">
    <citation type="submission" date="2020-04" db="EMBL/GenBank/DDBJ databases">
        <authorList>
            <person name="Alioto T."/>
            <person name="Alioto T."/>
            <person name="Gomez Garrido J."/>
        </authorList>
    </citation>
    <scope>NUCLEOTIDE SEQUENCE [LARGE SCALE GENOMIC DNA]</scope>
</reference>
<dbReference type="PROSITE" id="PS50240">
    <property type="entry name" value="TRYPSIN_DOM"/>
    <property type="match status" value="1"/>
</dbReference>
<dbReference type="CDD" id="cd00190">
    <property type="entry name" value="Tryp_SPc"/>
    <property type="match status" value="1"/>
</dbReference>
<keyword evidence="1" id="KW-1015">Disulfide bond</keyword>
<protein>
    <recommendedName>
        <fullName evidence="4">Peptidase S1 domain-containing protein</fullName>
    </recommendedName>
</protein>
<evidence type="ECO:0000259" key="4">
    <source>
        <dbReference type="PROSITE" id="PS50240"/>
    </source>
</evidence>
<dbReference type="InterPro" id="IPR001254">
    <property type="entry name" value="Trypsin_dom"/>
</dbReference>
<dbReference type="InterPro" id="IPR018114">
    <property type="entry name" value="TRYPSIN_HIS"/>
</dbReference>
<accession>A0A8S1DSF3</accession>
<evidence type="ECO:0000256" key="2">
    <source>
        <dbReference type="ARBA" id="ARBA00024195"/>
    </source>
</evidence>
<feature type="chain" id="PRO_5035787145" description="Peptidase S1 domain-containing protein" evidence="3">
    <location>
        <begin position="20"/>
        <end position="343"/>
    </location>
</feature>
<keyword evidence="3" id="KW-0732">Signal</keyword>
<evidence type="ECO:0000256" key="3">
    <source>
        <dbReference type="SAM" id="SignalP"/>
    </source>
</evidence>
<gene>
    <name evidence="5" type="ORF">CLODIP_2_CD11941</name>
</gene>